<comment type="caution">
    <text evidence="1">The sequence shown here is derived from an EMBL/GenBank/DDBJ whole genome shotgun (WGS) entry which is preliminary data.</text>
</comment>
<dbReference type="OrthoDB" id="1633905at2"/>
<evidence type="ECO:0000313" key="2">
    <source>
        <dbReference type="Proteomes" id="UP000011919"/>
    </source>
</evidence>
<dbReference type="Pfam" id="PF04634">
    <property type="entry name" value="YezG-like"/>
    <property type="match status" value="1"/>
</dbReference>
<proteinExistence type="predicted"/>
<dbReference type="AlphaFoldDB" id="M7P467"/>
<dbReference type="SUPFAM" id="SSF160424">
    <property type="entry name" value="BH3703-like"/>
    <property type="match status" value="1"/>
</dbReference>
<dbReference type="STRING" id="1235279.C772_02781"/>
<dbReference type="InterPro" id="IPR036170">
    <property type="entry name" value="YezG-like_sf"/>
</dbReference>
<dbReference type="Gene3D" id="3.30.500.20">
    <property type="entry name" value="BH3703-like domains"/>
    <property type="match status" value="1"/>
</dbReference>
<name>M7P467_9BACL</name>
<protein>
    <recommendedName>
        <fullName evidence="3">Antitoxin YezG</fullName>
    </recommendedName>
</protein>
<gene>
    <name evidence="1" type="ORF">C772_02781</name>
</gene>
<accession>M7P467</accession>
<evidence type="ECO:0000313" key="1">
    <source>
        <dbReference type="EMBL" id="EMR05314.1"/>
    </source>
</evidence>
<dbReference type="InterPro" id="IPR006728">
    <property type="entry name" value="YezG-like"/>
</dbReference>
<reference evidence="1 2" key="1">
    <citation type="journal article" date="2013" name="Genome Announc.">
        <title>Draft Genome Sequence of Bhargavaea cecembensis Strain DSE10T, Isolated from a Deep-Sea Sediment Sample Collected at a Depth of 5,904 m from the Chagos-Laccadive Ridge System in the Indian Ocean.</title>
        <authorList>
            <person name="Shivaji S."/>
            <person name="Ara S."/>
            <person name="Begum Z."/>
            <person name="Ruth M."/>
            <person name="Singh A."/>
            <person name="Kumar Pinnaka A."/>
        </authorList>
    </citation>
    <scope>NUCLEOTIDE SEQUENCE [LARGE SCALE GENOMIC DNA]</scope>
    <source>
        <strain evidence="1 2">DSE10</strain>
    </source>
</reference>
<dbReference type="RefSeq" id="WP_008300901.1">
    <property type="nucleotide sequence ID" value="NZ_AOFT01000018.1"/>
</dbReference>
<dbReference type="Proteomes" id="UP000011919">
    <property type="component" value="Unassembled WGS sequence"/>
</dbReference>
<keyword evidence="2" id="KW-1185">Reference proteome</keyword>
<evidence type="ECO:0008006" key="3">
    <source>
        <dbReference type="Google" id="ProtNLM"/>
    </source>
</evidence>
<sequence>MNTSQLVELYQKIADAVIGMIPEEWNWVKLYTEYWGGYYVSFFFYVPSHGGEPVYSLDIPDRFEVDEEHFNQLKESLYNQQKSLWMQFADQEKEPWTNLTFSLASGGDMKMEYGYEDLSNLDPIEKQDRWETKHVFGE</sequence>
<dbReference type="eggNOG" id="ENOG5032R0X">
    <property type="taxonomic scope" value="Bacteria"/>
</dbReference>
<organism evidence="1 2">
    <name type="scientific">Bhargavaea cecembensis DSE10</name>
    <dbReference type="NCBI Taxonomy" id="1235279"/>
    <lineage>
        <taxon>Bacteria</taxon>
        <taxon>Bacillati</taxon>
        <taxon>Bacillota</taxon>
        <taxon>Bacilli</taxon>
        <taxon>Bacillales</taxon>
        <taxon>Caryophanaceae</taxon>
        <taxon>Bhargavaea</taxon>
    </lineage>
</organism>
<dbReference type="EMBL" id="AOFT01000018">
    <property type="protein sequence ID" value="EMR05314.1"/>
    <property type="molecule type" value="Genomic_DNA"/>
</dbReference>